<feature type="region of interest" description="Disordered" evidence="3">
    <location>
        <begin position="248"/>
        <end position="269"/>
    </location>
</feature>
<evidence type="ECO:0000313" key="5">
    <source>
        <dbReference type="Proteomes" id="UP001187343"/>
    </source>
</evidence>
<evidence type="ECO:0000256" key="1">
    <source>
        <dbReference type="ARBA" id="ARBA00023054"/>
    </source>
</evidence>
<dbReference type="EMBL" id="JAUYZG010000009">
    <property type="protein sequence ID" value="KAK2899251.1"/>
    <property type="molecule type" value="Genomic_DNA"/>
</dbReference>
<accession>A0AA88TQN9</accession>
<name>A0AA88TQN9_9TELE</name>
<evidence type="ECO:0000313" key="4">
    <source>
        <dbReference type="EMBL" id="KAK2899251.1"/>
    </source>
</evidence>
<evidence type="ECO:0000256" key="3">
    <source>
        <dbReference type="SAM" id="MobiDB-lite"/>
    </source>
</evidence>
<sequence>MSVLEFVREADGLRRLVCKEEKEARRHDLRETSSAFQELRDHMNAQLRADIMKVQQQLQKLKNAVFRFQQQLMDVKPSPDVIDKLRAAMTDIENSISAFKDTQHQSFEELLKEERTFWQEICAFEKKLDSWAMPVKADGPPRSDKPCGGQKSDWRNLPAEVTALETFLQQTGGRRGGWDEFDHQSFLKVWTKHSGKPSYRQEARLYLPGRSEEDVKLHEEWFLELRRLQDMKREAICKWRASKRRERELQREQRDGDEEAREDEVRRLQQEERRREASERLEAWRSQKTQQREEEQQQRFRDEILQRRRAKEERRRQLEVKLLVEAHVQQKKEQEELRLLEEEVQEQAEREERQRQAAEGIRRFQERDLRRLEEKLQEKQSKEEEQSERLRMIAKLKEKVHISRDPSRLWKLTKVWEERNKEMGPSGTGPVFQIFHRAVPTWRQDL</sequence>
<dbReference type="AlphaFoldDB" id="A0AA88TQN9"/>
<protein>
    <recommendedName>
        <fullName evidence="6">Coiled-coil domain containing 112</fullName>
    </recommendedName>
</protein>
<organism evidence="4 5">
    <name type="scientific">Cirrhinus molitorella</name>
    <name type="common">mud carp</name>
    <dbReference type="NCBI Taxonomy" id="172907"/>
    <lineage>
        <taxon>Eukaryota</taxon>
        <taxon>Metazoa</taxon>
        <taxon>Chordata</taxon>
        <taxon>Craniata</taxon>
        <taxon>Vertebrata</taxon>
        <taxon>Euteleostomi</taxon>
        <taxon>Actinopterygii</taxon>
        <taxon>Neopterygii</taxon>
        <taxon>Teleostei</taxon>
        <taxon>Ostariophysi</taxon>
        <taxon>Cypriniformes</taxon>
        <taxon>Cyprinidae</taxon>
        <taxon>Labeoninae</taxon>
        <taxon>Labeonini</taxon>
        <taxon>Cirrhinus</taxon>
    </lineage>
</organism>
<gene>
    <name evidence="4" type="ORF">Q8A67_010669</name>
</gene>
<evidence type="ECO:0008006" key="6">
    <source>
        <dbReference type="Google" id="ProtNLM"/>
    </source>
</evidence>
<dbReference type="InterPro" id="IPR039902">
    <property type="entry name" value="CCDC148/CCDC112"/>
</dbReference>
<proteinExistence type="predicted"/>
<comment type="caution">
    <text evidence="4">The sequence shown here is derived from an EMBL/GenBank/DDBJ whole genome shotgun (WGS) entry which is preliminary data.</text>
</comment>
<dbReference type="PANTHER" id="PTHR21549">
    <property type="entry name" value="MUTATED IN BLADDER CANCER 1"/>
    <property type="match status" value="1"/>
</dbReference>
<keyword evidence="1 2" id="KW-0175">Coiled coil</keyword>
<feature type="coiled-coil region" evidence="2">
    <location>
        <begin position="44"/>
        <end position="71"/>
    </location>
</feature>
<reference evidence="4" key="1">
    <citation type="submission" date="2023-08" db="EMBL/GenBank/DDBJ databases">
        <title>Chromosome-level Genome Assembly of mud carp (Cirrhinus molitorella).</title>
        <authorList>
            <person name="Liu H."/>
        </authorList>
    </citation>
    <scope>NUCLEOTIDE SEQUENCE</scope>
    <source>
        <strain evidence="4">Prfri</strain>
        <tissue evidence="4">Muscle</tissue>
    </source>
</reference>
<dbReference type="Proteomes" id="UP001187343">
    <property type="component" value="Unassembled WGS sequence"/>
</dbReference>
<evidence type="ECO:0000256" key="2">
    <source>
        <dbReference type="SAM" id="Coils"/>
    </source>
</evidence>
<dbReference type="PANTHER" id="PTHR21549:SF0">
    <property type="entry name" value="COILED-COIL DOMAIN-CONTAINING PROTEIN 112"/>
    <property type="match status" value="1"/>
</dbReference>
<keyword evidence="5" id="KW-1185">Reference proteome</keyword>